<sequence length="348" mass="40698">MTPTKLQITTIDDVVKNINRLLKIIGAKKTSGGKIRGFCPSCGYDSFEVFQSQRTKKIVWGCNNNSIDDKDEHRWEIEEELHSKRIFLEEYYPLPVTEIIFAEFPFFKLDRKKDLSVRIFEYKDIKIELIPSVLGHPTAWDEPLYLFAVRLSKDEFGKTGRVPEWVEFHVLDYLRWIEKADKEITGERARAIEGGLKRMKGLQVVSTIKYGTEQKLVQGEGIITGWKFGKRCGLDSGMAAIRLADWTRIHIQSNRIIHLPEDFFCLPPIERKIYQILHKHLGRQKQFIIGIENLRTKSGYERDLRRFRYDIKGIIPSCLDIGVEFLEYGNIRVKRIQTKNEKPHVRIT</sequence>
<gene>
    <name evidence="1" type="ORF">UBAL3_94580001</name>
</gene>
<dbReference type="EMBL" id="GG693881">
    <property type="protein sequence ID" value="EES52026.1"/>
    <property type="molecule type" value="Genomic_DNA"/>
</dbReference>
<organism evidence="1 2">
    <name type="scientific">Leptospirillum ferrodiazotrophum</name>
    <dbReference type="NCBI Taxonomy" id="412449"/>
    <lineage>
        <taxon>Bacteria</taxon>
        <taxon>Pseudomonadati</taxon>
        <taxon>Nitrospirota</taxon>
        <taxon>Nitrospiria</taxon>
        <taxon>Nitrospirales</taxon>
        <taxon>Nitrospiraceae</taxon>
        <taxon>Leptospirillum</taxon>
    </lineage>
</organism>
<accession>C6HZD5</accession>
<dbReference type="AlphaFoldDB" id="C6HZD5"/>
<dbReference type="Pfam" id="PF10134">
    <property type="entry name" value="RPA"/>
    <property type="match status" value="1"/>
</dbReference>
<evidence type="ECO:0000313" key="1">
    <source>
        <dbReference type="EMBL" id="EES52026.1"/>
    </source>
</evidence>
<dbReference type="InterPro" id="IPR018777">
    <property type="entry name" value="Replication_initiator_prot_A"/>
</dbReference>
<dbReference type="Proteomes" id="UP000009374">
    <property type="component" value="Unassembled WGS sequence"/>
</dbReference>
<evidence type="ECO:0000313" key="2">
    <source>
        <dbReference type="Proteomes" id="UP000009374"/>
    </source>
</evidence>
<name>C6HZD5_9BACT</name>
<reference evidence="1 2" key="1">
    <citation type="journal article" date="2009" name="Appl. Environ. Microbiol.">
        <title>Community genomic and proteomic analyses of chemoautotrophic iron-oxidizing "Leptospirillum rubarum" (Group II) and "Leptospirillum ferrodiazotrophum" (Group III) bacteria in acid mine drainage biofilms.</title>
        <authorList>
            <person name="Goltsman D.S."/>
            <person name="Denef V.J."/>
            <person name="Singer S.W."/>
            <person name="VerBerkmoes N.C."/>
            <person name="Lefsrud M."/>
            <person name="Mueller R.S."/>
            <person name="Dick G.J."/>
            <person name="Sun C.L."/>
            <person name="Wheeler K.E."/>
            <person name="Zemla A."/>
            <person name="Baker B.J."/>
            <person name="Hauser L."/>
            <person name="Land M."/>
            <person name="Shah M.B."/>
            <person name="Thelen M.P."/>
            <person name="Hettich R.L."/>
            <person name="Banfield J.F."/>
        </authorList>
    </citation>
    <scope>NUCLEOTIDE SEQUENCE [LARGE SCALE GENOMIC DNA]</scope>
</reference>
<keyword evidence="2" id="KW-1185">Reference proteome</keyword>
<protein>
    <submittedName>
        <fullName evidence="1">Uncharacterized protein</fullName>
    </submittedName>
</protein>
<proteinExistence type="predicted"/>